<dbReference type="EMBL" id="FONX01000003">
    <property type="protein sequence ID" value="SFE59845.1"/>
    <property type="molecule type" value="Genomic_DNA"/>
</dbReference>
<feature type="domain" description="XdhC Rossmann" evidence="2">
    <location>
        <begin position="174"/>
        <end position="316"/>
    </location>
</feature>
<organism evidence="3 4">
    <name type="scientific">Paracidovorax wautersii</name>
    <dbReference type="NCBI Taxonomy" id="1177982"/>
    <lineage>
        <taxon>Bacteria</taxon>
        <taxon>Pseudomonadati</taxon>
        <taxon>Pseudomonadota</taxon>
        <taxon>Betaproteobacteria</taxon>
        <taxon>Burkholderiales</taxon>
        <taxon>Comamonadaceae</taxon>
        <taxon>Paracidovorax</taxon>
    </lineage>
</organism>
<name>A0A1I2BV27_9BURK</name>
<feature type="domain" description="XdhC- CoxI" evidence="1">
    <location>
        <begin position="17"/>
        <end position="75"/>
    </location>
</feature>
<dbReference type="PANTHER" id="PTHR30388">
    <property type="entry name" value="ALDEHYDE OXIDOREDUCTASE MOLYBDENUM COFACTOR ASSEMBLY PROTEIN"/>
    <property type="match status" value="1"/>
</dbReference>
<proteinExistence type="predicted"/>
<dbReference type="RefSeq" id="WP_092938539.1">
    <property type="nucleotide sequence ID" value="NZ_FONX01000003.1"/>
</dbReference>
<keyword evidence="4" id="KW-1185">Reference proteome</keyword>
<dbReference type="Proteomes" id="UP000199119">
    <property type="component" value="Unassembled WGS sequence"/>
</dbReference>
<dbReference type="PANTHER" id="PTHR30388:SF4">
    <property type="entry name" value="MOLYBDENUM COFACTOR INSERTION CHAPERONE PAOD"/>
    <property type="match status" value="1"/>
</dbReference>
<evidence type="ECO:0000259" key="2">
    <source>
        <dbReference type="Pfam" id="PF13478"/>
    </source>
</evidence>
<dbReference type="Pfam" id="PF02625">
    <property type="entry name" value="XdhC_CoxI"/>
    <property type="match status" value="1"/>
</dbReference>
<accession>A0A1I2BV27</accession>
<evidence type="ECO:0000313" key="4">
    <source>
        <dbReference type="Proteomes" id="UP000199119"/>
    </source>
</evidence>
<evidence type="ECO:0000259" key="1">
    <source>
        <dbReference type="Pfam" id="PF02625"/>
    </source>
</evidence>
<protein>
    <submittedName>
        <fullName evidence="3">Xanthine dehydrogenase accessory factor</fullName>
    </submittedName>
</protein>
<dbReference type="AlphaFoldDB" id="A0A1I2BV27"/>
<dbReference type="Pfam" id="PF13478">
    <property type="entry name" value="XdhC_C"/>
    <property type="match status" value="1"/>
</dbReference>
<sequence length="339" mass="36574">MEATDLDSLVLRTANSWLQAGIPAWLVSVARTWGSSPRPPGSLMTLNAHGEVVGSVSGGCIEDDLIRRVQQAAQAPSPSFWTAAVPEVLRYGISADEAHRFGLPCGGTMELVMEPLQPHSRLPELLDACAQRRYVERTLHLATGNALLREVPHGAAPQLDTERFVACFAPAARLVVIGAGDTAFYVCQIALSVGFDIVLSDPRLERAPAWAQGRIAFTREMPDDIVLALREDASTAVLALSHDPKLDDLALIEALRSRAFYVGAIGSRNNSARRRERLQQHFGLSDTEMDRLHGPAGLFIGSRTPAEIALSMMAEVVAAKNGALVAPAFVQQTPRPLYG</sequence>
<dbReference type="InterPro" id="IPR027051">
    <property type="entry name" value="XdhC_Rossmann_dom"/>
</dbReference>
<dbReference type="InterPro" id="IPR003777">
    <property type="entry name" value="XdhC_CoxI"/>
</dbReference>
<dbReference type="InterPro" id="IPR052698">
    <property type="entry name" value="MoCofactor_Util/Proc"/>
</dbReference>
<dbReference type="STRING" id="1177982.SAMN04489711_103211"/>
<gene>
    <name evidence="3" type="ORF">SAMN04489711_103211</name>
</gene>
<dbReference type="Gene3D" id="3.40.50.720">
    <property type="entry name" value="NAD(P)-binding Rossmann-like Domain"/>
    <property type="match status" value="1"/>
</dbReference>
<reference evidence="4" key="1">
    <citation type="submission" date="2016-10" db="EMBL/GenBank/DDBJ databases">
        <authorList>
            <person name="Varghese N."/>
            <person name="Submissions S."/>
        </authorList>
    </citation>
    <scope>NUCLEOTIDE SEQUENCE [LARGE SCALE GENOMIC DNA]</scope>
    <source>
        <strain evidence="4">DSM 27981</strain>
    </source>
</reference>
<evidence type="ECO:0000313" key="3">
    <source>
        <dbReference type="EMBL" id="SFE59845.1"/>
    </source>
</evidence>
<dbReference type="OrthoDB" id="9815497at2"/>